<gene>
    <name evidence="2" type="ORF">A3A96_01815</name>
</gene>
<sequence>MADIIKQKTKSLVMHKITNYALAFFIFALAFSYIYFANLAVRNLTILEKTKDKKQSLSVTVSEMESKRLSIENTMNMEKTLSLGFVEVENPIFIMKSAKKTTLSLKID</sequence>
<keyword evidence="1" id="KW-0472">Membrane</keyword>
<name>A0A1G2TXR6_9BACT</name>
<keyword evidence="1" id="KW-1133">Transmembrane helix</keyword>
<keyword evidence="1" id="KW-0812">Transmembrane</keyword>
<accession>A0A1G2TXR6</accession>
<dbReference type="STRING" id="1802758.A3A96_01815"/>
<evidence type="ECO:0000313" key="2">
    <source>
        <dbReference type="EMBL" id="OHB01410.1"/>
    </source>
</evidence>
<dbReference type="Proteomes" id="UP000177707">
    <property type="component" value="Unassembled WGS sequence"/>
</dbReference>
<comment type="caution">
    <text evidence="2">The sequence shown here is derived from an EMBL/GenBank/DDBJ whole genome shotgun (WGS) entry which is preliminary data.</text>
</comment>
<dbReference type="EMBL" id="MHWB01000013">
    <property type="protein sequence ID" value="OHB01410.1"/>
    <property type="molecule type" value="Genomic_DNA"/>
</dbReference>
<organism evidence="2 3">
    <name type="scientific">Candidatus Zambryskibacteria bacterium RIFCSPLOWO2_01_FULL_39_39</name>
    <dbReference type="NCBI Taxonomy" id="1802758"/>
    <lineage>
        <taxon>Bacteria</taxon>
        <taxon>Candidatus Zambryskiibacteriota</taxon>
    </lineage>
</organism>
<protein>
    <submittedName>
        <fullName evidence="2">Uncharacterized protein</fullName>
    </submittedName>
</protein>
<proteinExistence type="predicted"/>
<reference evidence="2 3" key="1">
    <citation type="journal article" date="2016" name="Nat. Commun.">
        <title>Thousands of microbial genomes shed light on interconnected biogeochemical processes in an aquifer system.</title>
        <authorList>
            <person name="Anantharaman K."/>
            <person name="Brown C.T."/>
            <person name="Hug L.A."/>
            <person name="Sharon I."/>
            <person name="Castelle C.J."/>
            <person name="Probst A.J."/>
            <person name="Thomas B.C."/>
            <person name="Singh A."/>
            <person name="Wilkins M.J."/>
            <person name="Karaoz U."/>
            <person name="Brodie E.L."/>
            <person name="Williams K.H."/>
            <person name="Hubbard S.S."/>
            <person name="Banfield J.F."/>
        </authorList>
    </citation>
    <scope>NUCLEOTIDE SEQUENCE [LARGE SCALE GENOMIC DNA]</scope>
</reference>
<evidence type="ECO:0000313" key="3">
    <source>
        <dbReference type="Proteomes" id="UP000177707"/>
    </source>
</evidence>
<dbReference type="AlphaFoldDB" id="A0A1G2TXR6"/>
<feature type="transmembrane region" description="Helical" evidence="1">
    <location>
        <begin position="20"/>
        <end position="41"/>
    </location>
</feature>
<evidence type="ECO:0000256" key="1">
    <source>
        <dbReference type="SAM" id="Phobius"/>
    </source>
</evidence>